<dbReference type="InterPro" id="IPR036412">
    <property type="entry name" value="HAD-like_sf"/>
</dbReference>
<reference evidence="2" key="1">
    <citation type="submission" date="2016-10" db="EMBL/GenBank/DDBJ databases">
        <authorList>
            <person name="Varghese N."/>
            <person name="Submissions S."/>
        </authorList>
    </citation>
    <scope>NUCLEOTIDE SEQUENCE [LARGE SCALE GENOMIC DNA]</scope>
    <source>
        <strain evidence="2">DSM 22361</strain>
    </source>
</reference>
<dbReference type="Gene3D" id="1.10.150.240">
    <property type="entry name" value="Putative phosphatase, domain 2"/>
    <property type="match status" value="1"/>
</dbReference>
<dbReference type="Proteomes" id="UP000236731">
    <property type="component" value="Unassembled WGS sequence"/>
</dbReference>
<accession>A0A1H6AHR1</accession>
<dbReference type="EMBL" id="FNUT01000008">
    <property type="protein sequence ID" value="SEG47932.1"/>
    <property type="molecule type" value="Genomic_DNA"/>
</dbReference>
<dbReference type="Pfam" id="PF13419">
    <property type="entry name" value="HAD_2"/>
    <property type="match status" value="1"/>
</dbReference>
<dbReference type="RefSeq" id="WP_103906829.1">
    <property type="nucleotide sequence ID" value="NZ_CP049246.1"/>
</dbReference>
<dbReference type="InterPro" id="IPR023198">
    <property type="entry name" value="PGP-like_dom2"/>
</dbReference>
<organism evidence="1 2">
    <name type="scientific">Sphingobacterium lactis</name>
    <dbReference type="NCBI Taxonomy" id="797291"/>
    <lineage>
        <taxon>Bacteria</taxon>
        <taxon>Pseudomonadati</taxon>
        <taxon>Bacteroidota</taxon>
        <taxon>Sphingobacteriia</taxon>
        <taxon>Sphingobacteriales</taxon>
        <taxon>Sphingobacteriaceae</taxon>
        <taxon>Sphingobacterium</taxon>
    </lineage>
</organism>
<dbReference type="PANTHER" id="PTHR43481:SF4">
    <property type="entry name" value="GLYCEROL-1-PHOSPHATE PHOSPHOHYDROLASE 1-RELATED"/>
    <property type="match status" value="1"/>
</dbReference>
<dbReference type="AlphaFoldDB" id="A0A1H6AHR1"/>
<dbReference type="GO" id="GO:0050308">
    <property type="term" value="F:sugar-phosphatase activity"/>
    <property type="evidence" value="ECO:0007669"/>
    <property type="project" value="TreeGrafter"/>
</dbReference>
<gene>
    <name evidence="1" type="ORF">SAMN05421877_108145</name>
</gene>
<dbReference type="CDD" id="cd07505">
    <property type="entry name" value="HAD_BPGM-like"/>
    <property type="match status" value="1"/>
</dbReference>
<dbReference type="Gene3D" id="3.40.50.1000">
    <property type="entry name" value="HAD superfamily/HAD-like"/>
    <property type="match status" value="1"/>
</dbReference>
<dbReference type="SUPFAM" id="SSF56784">
    <property type="entry name" value="HAD-like"/>
    <property type="match status" value="1"/>
</dbReference>
<dbReference type="InterPro" id="IPR041492">
    <property type="entry name" value="HAD_2"/>
</dbReference>
<keyword evidence="2" id="KW-1185">Reference proteome</keyword>
<dbReference type="SFLD" id="SFLDG01129">
    <property type="entry name" value="C1.5:_HAD__Beta-PGM__Phosphata"/>
    <property type="match status" value="1"/>
</dbReference>
<dbReference type="InterPro" id="IPR006439">
    <property type="entry name" value="HAD-SF_hydro_IA"/>
</dbReference>
<protein>
    <submittedName>
        <fullName evidence="1">Haloacid dehalogenase superfamily, subfamily IA, variant 3 with third motif having DD or ED</fullName>
    </submittedName>
</protein>
<dbReference type="InterPro" id="IPR023214">
    <property type="entry name" value="HAD_sf"/>
</dbReference>
<dbReference type="SFLD" id="SFLDG01135">
    <property type="entry name" value="C1.5.6:_HAD__Beta-PGM__Phospha"/>
    <property type="match status" value="1"/>
</dbReference>
<dbReference type="OrthoDB" id="9797743at2"/>
<evidence type="ECO:0000313" key="1">
    <source>
        <dbReference type="EMBL" id="SEG47932.1"/>
    </source>
</evidence>
<evidence type="ECO:0000313" key="2">
    <source>
        <dbReference type="Proteomes" id="UP000236731"/>
    </source>
</evidence>
<dbReference type="InterPro" id="IPR051806">
    <property type="entry name" value="HAD-like_SPP"/>
</dbReference>
<dbReference type="PANTHER" id="PTHR43481">
    <property type="entry name" value="FRUCTOSE-1-PHOSPHATE PHOSPHATASE"/>
    <property type="match status" value="1"/>
</dbReference>
<dbReference type="SFLD" id="SFLDS00003">
    <property type="entry name" value="Haloacid_Dehalogenase"/>
    <property type="match status" value="1"/>
</dbReference>
<proteinExistence type="predicted"/>
<name>A0A1H6AHR1_9SPHI</name>
<sequence>MNNINAVLFDLDGTLIDSEFFYFSNWAPILAEDYGLDISFDEWIERFAGHTLHHNVQMLNNEYGLKVDEEDMWFATRARYAKADMRTIRLMPHAKEILTQLSDEGKTLALVTSSYQSTVQAVLGEHKLLHFFKFFVTRESVENPKPNPEPYLLAVDKLGIPKDEIVVVEDTSTGCTAAKEAGLYCIAVTKQVVEQKRLTHADQVLNDLAEVKNSLISLN</sequence>
<dbReference type="NCBIfam" id="TIGR01509">
    <property type="entry name" value="HAD-SF-IA-v3"/>
    <property type="match status" value="1"/>
</dbReference>